<evidence type="ECO:0000313" key="1">
    <source>
        <dbReference type="EMBL" id="UJO10949.1"/>
    </source>
</evidence>
<dbReference type="KEGG" id="ffu:CLAFUR5_00492"/>
<sequence length="353" mass="39641">MRSGNPSSEFCSSFLVHSICALASMHRSDQAVFSEEGNMLTRGDRFHKQALRLYYAEEGRASLTNLQAVMILIMSCGFRGHDKLGLGLLTAAVGMESALTSMRRGAPPLDVSAYQSLSPVEQARIRARFGASCGIACTEISYRSALLLTSAFSASHLESLASGCQMLPVRTEYWVPYPLSSNPLPWRRNIGLQARMELVRLVRDLCELLFGVRRILATVELRRNATALAKSFHNWMLSLPVDLRYSNNMPTPVYELHRQYLCAVMVLHITVWRHLRSPTVTEEISTPEHYQVDKNQDFLLQALSHARQGSRLLKDFRETYGLRLVPPFVVQPAQIGSLLLLEHLDLDPISPIT</sequence>
<reference evidence="1" key="2">
    <citation type="journal article" date="2022" name="Microb. Genom.">
        <title>A chromosome-scale genome assembly of the tomato pathogen Cladosporium fulvum reveals a compartmentalized genome architecture and the presence of a dispensable chromosome.</title>
        <authorList>
            <person name="Zaccaron A.Z."/>
            <person name="Chen L.H."/>
            <person name="Samaras A."/>
            <person name="Stergiopoulos I."/>
        </authorList>
    </citation>
    <scope>NUCLEOTIDE SEQUENCE</scope>
    <source>
        <strain evidence="1">Race5_Kim</strain>
    </source>
</reference>
<accession>A0A9Q8P2P0</accession>
<dbReference type="InterPro" id="IPR053187">
    <property type="entry name" value="Notoamide_regulator"/>
</dbReference>
<proteinExistence type="predicted"/>
<keyword evidence="2" id="KW-1185">Reference proteome</keyword>
<dbReference type="OrthoDB" id="426882at2759"/>
<evidence type="ECO:0000313" key="2">
    <source>
        <dbReference type="Proteomes" id="UP000756132"/>
    </source>
</evidence>
<dbReference type="PANTHER" id="PTHR47256">
    <property type="entry name" value="ZN(II)2CYS6 TRANSCRIPTION FACTOR (EUROFUNG)-RELATED"/>
    <property type="match status" value="1"/>
</dbReference>
<dbReference type="PANTHER" id="PTHR47256:SF3">
    <property type="entry name" value="ZN(II)2CYS6 TRANSCRIPTION FACTOR (EUROFUNG)"/>
    <property type="match status" value="1"/>
</dbReference>
<dbReference type="RefSeq" id="XP_047755315.1">
    <property type="nucleotide sequence ID" value="XM_047899640.1"/>
</dbReference>
<dbReference type="GeneID" id="71980370"/>
<evidence type="ECO:0008006" key="3">
    <source>
        <dbReference type="Google" id="ProtNLM"/>
    </source>
</evidence>
<protein>
    <recommendedName>
        <fullName evidence="3">Transcription factor domain-containing protein</fullName>
    </recommendedName>
</protein>
<organism evidence="1 2">
    <name type="scientific">Passalora fulva</name>
    <name type="common">Tomato leaf mold</name>
    <name type="synonym">Cladosporium fulvum</name>
    <dbReference type="NCBI Taxonomy" id="5499"/>
    <lineage>
        <taxon>Eukaryota</taxon>
        <taxon>Fungi</taxon>
        <taxon>Dikarya</taxon>
        <taxon>Ascomycota</taxon>
        <taxon>Pezizomycotina</taxon>
        <taxon>Dothideomycetes</taxon>
        <taxon>Dothideomycetidae</taxon>
        <taxon>Mycosphaerellales</taxon>
        <taxon>Mycosphaerellaceae</taxon>
        <taxon>Fulvia</taxon>
    </lineage>
</organism>
<reference evidence="1" key="1">
    <citation type="submission" date="2021-12" db="EMBL/GenBank/DDBJ databases">
        <authorList>
            <person name="Zaccaron A."/>
            <person name="Stergiopoulos I."/>
        </authorList>
    </citation>
    <scope>NUCLEOTIDE SEQUENCE</scope>
    <source>
        <strain evidence="1">Race5_Kim</strain>
    </source>
</reference>
<dbReference type="AlphaFoldDB" id="A0A9Q8P2P0"/>
<name>A0A9Q8P2P0_PASFU</name>
<gene>
    <name evidence="1" type="ORF">CLAFUR5_00492</name>
</gene>
<dbReference type="EMBL" id="CP090163">
    <property type="protein sequence ID" value="UJO10949.1"/>
    <property type="molecule type" value="Genomic_DNA"/>
</dbReference>
<dbReference type="Proteomes" id="UP000756132">
    <property type="component" value="Chromosome 1"/>
</dbReference>
<dbReference type="CDD" id="cd12148">
    <property type="entry name" value="fungal_TF_MHR"/>
    <property type="match status" value="1"/>
</dbReference>